<feature type="domain" description="Gfo/Idh/MocA-like oxidoreductase N-terminal" evidence="2">
    <location>
        <begin position="8"/>
        <end position="122"/>
    </location>
</feature>
<sequence length="394" mass="42292">MSEHAKSFRVGLIGTGRISDIYLKNCTGFDGVDIVACGSLNMEESRAKAEAFGVAQVKTPDAVIADPEIDAILNLTIPAAHAEVSMAALDTGKHVYSEKPFVTNLADGKRILDIAAAKGLAVGNAPDTFLGGRLQTLRKAIDQGLIGEPTGITAFVPSHGVERHHPNPDFYYAKGGGPLLDLGPYYLAAMVFCLGPIARVCGMARKTFPERMIENGPRHGEMMPVEVDTHSLSLIEFESGVIGQMMVSFDVWDSETPRLEIYGTEGTLCIPDPDPGDGANVFQGPVWLRTRATSRWTMRPRPIAPAQWAEVPNTHGLNFDARGIGLAEMAQAVRHGRKPRAGGELGLHLCEVMQGMLDSPEIGRFVDIESRPAKPAMLPETDATGLNVNLGVSS</sequence>
<dbReference type="OrthoDB" id="9776544at2"/>
<dbReference type="InterPro" id="IPR055170">
    <property type="entry name" value="GFO_IDH_MocA-like_dom"/>
</dbReference>
<proteinExistence type="predicted"/>
<evidence type="ECO:0000259" key="2">
    <source>
        <dbReference type="Pfam" id="PF01408"/>
    </source>
</evidence>
<reference evidence="5" key="1">
    <citation type="submission" date="2017-05" db="EMBL/GenBank/DDBJ databases">
        <authorList>
            <person name="Rodrigo-Torres L."/>
            <person name="Arahal R. D."/>
            <person name="Lucena T."/>
        </authorList>
    </citation>
    <scope>NUCLEOTIDE SEQUENCE [LARGE SCALE GENOMIC DNA]</scope>
    <source>
        <strain evidence="5">CECT 8489</strain>
    </source>
</reference>
<dbReference type="InterPro" id="IPR036291">
    <property type="entry name" value="NAD(P)-bd_dom_sf"/>
</dbReference>
<evidence type="ECO:0000313" key="5">
    <source>
        <dbReference type="Proteomes" id="UP000201838"/>
    </source>
</evidence>
<dbReference type="Pfam" id="PF22725">
    <property type="entry name" value="GFO_IDH_MocA_C3"/>
    <property type="match status" value="1"/>
</dbReference>
<dbReference type="Proteomes" id="UP000201838">
    <property type="component" value="Unassembled WGS sequence"/>
</dbReference>
<organism evidence="4 5">
    <name type="scientific">Boseongicola aestuarii</name>
    <dbReference type="NCBI Taxonomy" id="1470561"/>
    <lineage>
        <taxon>Bacteria</taxon>
        <taxon>Pseudomonadati</taxon>
        <taxon>Pseudomonadota</taxon>
        <taxon>Alphaproteobacteria</taxon>
        <taxon>Rhodobacterales</taxon>
        <taxon>Paracoccaceae</taxon>
        <taxon>Boseongicola</taxon>
    </lineage>
</organism>
<keyword evidence="5" id="KW-1185">Reference proteome</keyword>
<dbReference type="AlphaFoldDB" id="A0A238J5N5"/>
<dbReference type="EMBL" id="FXXQ01000017">
    <property type="protein sequence ID" value="SMX25465.1"/>
    <property type="molecule type" value="Genomic_DNA"/>
</dbReference>
<gene>
    <name evidence="4" type="primary">afr_2</name>
    <name evidence="4" type="ORF">BOA8489_03608</name>
</gene>
<evidence type="ECO:0000313" key="4">
    <source>
        <dbReference type="EMBL" id="SMX25465.1"/>
    </source>
</evidence>
<dbReference type="RefSeq" id="WP_093975658.1">
    <property type="nucleotide sequence ID" value="NZ_FXXQ01000017.1"/>
</dbReference>
<dbReference type="SUPFAM" id="SSF55347">
    <property type="entry name" value="Glyceraldehyde-3-phosphate dehydrogenase-like, C-terminal domain"/>
    <property type="match status" value="1"/>
</dbReference>
<dbReference type="InterPro" id="IPR050463">
    <property type="entry name" value="Gfo/Idh/MocA_oxidrdct_glycsds"/>
</dbReference>
<dbReference type="GO" id="GO:0033712">
    <property type="term" value="F:1,5-anhydro-D-fructose reductase (1,5-anhydro-D-mannitol-forming) activity"/>
    <property type="evidence" value="ECO:0007669"/>
    <property type="project" value="UniProtKB-EC"/>
</dbReference>
<keyword evidence="1 4" id="KW-0560">Oxidoreductase</keyword>
<evidence type="ECO:0000256" key="1">
    <source>
        <dbReference type="ARBA" id="ARBA00023002"/>
    </source>
</evidence>
<dbReference type="SUPFAM" id="SSF51735">
    <property type="entry name" value="NAD(P)-binding Rossmann-fold domains"/>
    <property type="match status" value="1"/>
</dbReference>
<dbReference type="Gene3D" id="3.30.360.10">
    <property type="entry name" value="Dihydrodipicolinate Reductase, domain 2"/>
    <property type="match status" value="1"/>
</dbReference>
<dbReference type="Pfam" id="PF01408">
    <property type="entry name" value="GFO_IDH_MocA"/>
    <property type="match status" value="1"/>
</dbReference>
<name>A0A238J5N5_9RHOB</name>
<protein>
    <submittedName>
        <fullName evidence="4">1,5-anhydro-D-fructose reductase</fullName>
        <ecNumber evidence="4">1.1.1.292</ecNumber>
    </submittedName>
</protein>
<accession>A0A238J5N5</accession>
<dbReference type="PANTHER" id="PTHR43818">
    <property type="entry name" value="BCDNA.GH03377"/>
    <property type="match status" value="1"/>
</dbReference>
<dbReference type="PANTHER" id="PTHR43818:SF11">
    <property type="entry name" value="BCDNA.GH03377"/>
    <property type="match status" value="1"/>
</dbReference>
<feature type="domain" description="GFO/IDH/MocA-like oxidoreductase" evidence="3">
    <location>
        <begin position="135"/>
        <end position="268"/>
    </location>
</feature>
<dbReference type="InterPro" id="IPR000683">
    <property type="entry name" value="Gfo/Idh/MocA-like_OxRdtase_N"/>
</dbReference>
<dbReference type="Gene3D" id="3.40.50.720">
    <property type="entry name" value="NAD(P)-binding Rossmann-like Domain"/>
    <property type="match status" value="1"/>
</dbReference>
<evidence type="ECO:0000259" key="3">
    <source>
        <dbReference type="Pfam" id="PF22725"/>
    </source>
</evidence>
<dbReference type="EC" id="1.1.1.292" evidence="4"/>
<dbReference type="GO" id="GO:0000166">
    <property type="term" value="F:nucleotide binding"/>
    <property type="evidence" value="ECO:0007669"/>
    <property type="project" value="InterPro"/>
</dbReference>